<name>A0ABR3WYF1_9PEZI</name>
<dbReference type="Proteomes" id="UP001583177">
    <property type="component" value="Unassembled WGS sequence"/>
</dbReference>
<evidence type="ECO:0000313" key="2">
    <source>
        <dbReference type="EMBL" id="KAL1868720.1"/>
    </source>
</evidence>
<evidence type="ECO:0000256" key="1">
    <source>
        <dbReference type="SAM" id="MobiDB-lite"/>
    </source>
</evidence>
<organism evidence="2 3">
    <name type="scientific">Diaporthe australafricana</name>
    <dbReference type="NCBI Taxonomy" id="127596"/>
    <lineage>
        <taxon>Eukaryota</taxon>
        <taxon>Fungi</taxon>
        <taxon>Dikarya</taxon>
        <taxon>Ascomycota</taxon>
        <taxon>Pezizomycotina</taxon>
        <taxon>Sordariomycetes</taxon>
        <taxon>Sordariomycetidae</taxon>
        <taxon>Diaporthales</taxon>
        <taxon>Diaporthaceae</taxon>
        <taxon>Diaporthe</taxon>
    </lineage>
</organism>
<reference evidence="2 3" key="1">
    <citation type="journal article" date="2024" name="IMA Fungus">
        <title>IMA Genome - F19 : A genome assembly and annotation guide to empower mycologists, including annotated draft genome sequences of Ceratocystis pirilliformis, Diaporthe australafricana, Fusarium ophioides, Paecilomyces lecythidis, and Sporothrix stenoceras.</title>
        <authorList>
            <person name="Aylward J."/>
            <person name="Wilson A.M."/>
            <person name="Visagie C.M."/>
            <person name="Spraker J."/>
            <person name="Barnes I."/>
            <person name="Buitendag C."/>
            <person name="Ceriani C."/>
            <person name="Del Mar Angel L."/>
            <person name="du Plessis D."/>
            <person name="Fuchs T."/>
            <person name="Gasser K."/>
            <person name="Kramer D."/>
            <person name="Li W."/>
            <person name="Munsamy K."/>
            <person name="Piso A."/>
            <person name="Price J.L."/>
            <person name="Sonnekus B."/>
            <person name="Thomas C."/>
            <person name="van der Nest A."/>
            <person name="van Dijk A."/>
            <person name="van Heerden A."/>
            <person name="van Vuuren N."/>
            <person name="Yilmaz N."/>
            <person name="Duong T.A."/>
            <person name="van der Merwe N.A."/>
            <person name="Wingfield M.J."/>
            <person name="Wingfield B.D."/>
        </authorList>
    </citation>
    <scope>NUCLEOTIDE SEQUENCE [LARGE SCALE GENOMIC DNA]</scope>
    <source>
        <strain evidence="2 3">CMW 18300</strain>
    </source>
</reference>
<gene>
    <name evidence="2" type="ORF">Daus18300_005854</name>
</gene>
<evidence type="ECO:0000313" key="3">
    <source>
        <dbReference type="Proteomes" id="UP001583177"/>
    </source>
</evidence>
<comment type="caution">
    <text evidence="2">The sequence shown here is derived from an EMBL/GenBank/DDBJ whole genome shotgun (WGS) entry which is preliminary data.</text>
</comment>
<keyword evidence="3" id="KW-1185">Reference proteome</keyword>
<protein>
    <submittedName>
        <fullName evidence="2">Uncharacterized protein</fullName>
    </submittedName>
</protein>
<dbReference type="EMBL" id="JAWRVE010000044">
    <property type="protein sequence ID" value="KAL1868720.1"/>
    <property type="molecule type" value="Genomic_DNA"/>
</dbReference>
<proteinExistence type="predicted"/>
<feature type="region of interest" description="Disordered" evidence="1">
    <location>
        <begin position="225"/>
        <end position="248"/>
    </location>
</feature>
<feature type="region of interest" description="Disordered" evidence="1">
    <location>
        <begin position="64"/>
        <end position="98"/>
    </location>
</feature>
<sequence length="354" mass="37311">MATPDQPTVAPPAGIGAVNVVETPTSPSSAFTLSRFEFETGTKGNEGTKILMVEWDARAATDAAAASSGGADREREQAQNGCDDWEVTWEGKGSDRERKDGARDIVLPIHDTDAPEGSRRVYFLLPPGAPIPTLVTISKRSGLTDLRTKPLPAIFPEGLVSEDKGTRGVLHTIWAKRRLHELEAEIAAEMRDNGESVGVEMALQERQWIVDHFGLEIDTSSAEAIPLAPHNPDNSSPVSPRSPIGGRLGERLKGLKLATSPAGLAAAKEASHNETKNQAAERKITAFTTASGGAGLGRPAGPGGMASLSAVIEGGPASAPAPERTADTEEDLFALPMSPRSPEEAKSPFSMLKC</sequence>
<feature type="region of interest" description="Disordered" evidence="1">
    <location>
        <begin position="313"/>
        <end position="354"/>
    </location>
</feature>
<accession>A0ABR3WYF1</accession>